<dbReference type="STRING" id="164328.H3H3F3"/>
<dbReference type="OMA" id="HRRFTRM"/>
<name>H3H3F3_PHYRM</name>
<dbReference type="Gene3D" id="1.10.443.10">
    <property type="entry name" value="Intergrase catalytic core"/>
    <property type="match status" value="1"/>
</dbReference>
<evidence type="ECO:0000256" key="1">
    <source>
        <dbReference type="SAM" id="MobiDB-lite"/>
    </source>
</evidence>
<dbReference type="GO" id="GO:0015074">
    <property type="term" value="P:DNA integration"/>
    <property type="evidence" value="ECO:0007669"/>
    <property type="project" value="InterPro"/>
</dbReference>
<dbReference type="InterPro" id="IPR013762">
    <property type="entry name" value="Integrase-like_cat_sf"/>
</dbReference>
<dbReference type="EnsemblProtists" id="Phyra85020">
    <property type="protein sequence ID" value="Phyra85020"/>
    <property type="gene ID" value="Phyra85020"/>
</dbReference>
<proteinExistence type="predicted"/>
<dbReference type="GO" id="GO:0003677">
    <property type="term" value="F:DNA binding"/>
    <property type="evidence" value="ECO:0007669"/>
    <property type="project" value="InterPro"/>
</dbReference>
<evidence type="ECO:0000313" key="3">
    <source>
        <dbReference type="Proteomes" id="UP000005238"/>
    </source>
</evidence>
<keyword evidence="3" id="KW-1185">Reference proteome</keyword>
<reference evidence="2" key="2">
    <citation type="submission" date="2015-06" db="UniProtKB">
        <authorList>
            <consortium name="EnsemblProtists"/>
        </authorList>
    </citation>
    <scope>IDENTIFICATION</scope>
    <source>
        <strain evidence="2">Pr102</strain>
    </source>
</reference>
<feature type="region of interest" description="Disordered" evidence="1">
    <location>
        <begin position="282"/>
        <end position="307"/>
    </location>
</feature>
<protein>
    <submittedName>
        <fullName evidence="2">Uncharacterized protein</fullName>
    </submittedName>
</protein>
<evidence type="ECO:0000313" key="2">
    <source>
        <dbReference type="EnsemblProtists" id="Phyra85020"/>
    </source>
</evidence>
<dbReference type="HOGENOM" id="CLU_015872_0_0_1"/>
<reference evidence="3" key="1">
    <citation type="journal article" date="2006" name="Science">
        <title>Phytophthora genome sequences uncover evolutionary origins and mechanisms of pathogenesis.</title>
        <authorList>
            <person name="Tyler B.M."/>
            <person name="Tripathy S."/>
            <person name="Zhang X."/>
            <person name="Dehal P."/>
            <person name="Jiang R.H."/>
            <person name="Aerts A."/>
            <person name="Arredondo F.D."/>
            <person name="Baxter L."/>
            <person name="Bensasson D."/>
            <person name="Beynon J.L."/>
            <person name="Chapman J."/>
            <person name="Damasceno C.M."/>
            <person name="Dorrance A.E."/>
            <person name="Dou D."/>
            <person name="Dickerman A.W."/>
            <person name="Dubchak I.L."/>
            <person name="Garbelotto M."/>
            <person name="Gijzen M."/>
            <person name="Gordon S.G."/>
            <person name="Govers F."/>
            <person name="Grunwald N.J."/>
            <person name="Huang W."/>
            <person name="Ivors K.L."/>
            <person name="Jones R.W."/>
            <person name="Kamoun S."/>
            <person name="Krampis K."/>
            <person name="Lamour K.H."/>
            <person name="Lee M.K."/>
            <person name="McDonald W.H."/>
            <person name="Medina M."/>
            <person name="Meijer H.J."/>
            <person name="Nordberg E.K."/>
            <person name="Maclean D.J."/>
            <person name="Ospina-Giraldo M.D."/>
            <person name="Morris P.F."/>
            <person name="Phuntumart V."/>
            <person name="Putnam N.H."/>
            <person name="Rash S."/>
            <person name="Rose J.K."/>
            <person name="Sakihama Y."/>
            <person name="Salamov A.A."/>
            <person name="Savidor A."/>
            <person name="Scheuring C.F."/>
            <person name="Smith B.M."/>
            <person name="Sobral B.W."/>
            <person name="Terry A."/>
            <person name="Torto-Alalibo T.A."/>
            <person name="Win J."/>
            <person name="Xu Z."/>
            <person name="Zhang H."/>
            <person name="Grigoriev I.V."/>
            <person name="Rokhsar D.S."/>
            <person name="Boore J.L."/>
        </authorList>
    </citation>
    <scope>NUCLEOTIDE SEQUENCE [LARGE SCALE GENOMIC DNA]</scope>
    <source>
        <strain evidence="3">Pr102</strain>
    </source>
</reference>
<accession>H3H3F3</accession>
<dbReference type="InParanoid" id="H3H3F3"/>
<dbReference type="Proteomes" id="UP000005238">
    <property type="component" value="Unassembled WGS sequence"/>
</dbReference>
<dbReference type="GO" id="GO:0006310">
    <property type="term" value="P:DNA recombination"/>
    <property type="evidence" value="ECO:0007669"/>
    <property type="project" value="InterPro"/>
</dbReference>
<dbReference type="EMBL" id="DS566131">
    <property type="status" value="NOT_ANNOTATED_CDS"/>
    <property type="molecule type" value="Genomic_DNA"/>
</dbReference>
<sequence length="372" mass="40881">MPIRSASQSHISRITLKLLPLRPKVSLIDLAPANTKRARENASRIFLKSLADEEVAWDYLETCMKRDNAAQVLKAVVDKFGFYLAFKEGRKGQLLARHSVMQYVRQAKNWLLEQFPHHRALVDKNLLKKGQMLERHCMKRETGAFAKKAPACTKTALKKMMEYLYSTAVTAADYEDAVLVALMWFLFGRASDLTMLRKANLSVGSGKSFFVHFIRIKTLEEQGLSLFPDGDFATCPLLAIAVALATQTAPTISVLSQLPEQTNVSQTSLSPSTPLIDLLDHPQVVTPPQDSAGEAGDGTSTDTAPGMHSYVNRVLDRIAEKAGAVEHLTSHSFCGGAGSRKSMTRSVLASDRPRLPTIGGGTPLIRCDQKTL</sequence>
<dbReference type="AlphaFoldDB" id="H3H3F3"/>
<organism evidence="2 3">
    <name type="scientific">Phytophthora ramorum</name>
    <name type="common">Sudden oak death agent</name>
    <dbReference type="NCBI Taxonomy" id="164328"/>
    <lineage>
        <taxon>Eukaryota</taxon>
        <taxon>Sar</taxon>
        <taxon>Stramenopiles</taxon>
        <taxon>Oomycota</taxon>
        <taxon>Peronosporomycetes</taxon>
        <taxon>Peronosporales</taxon>
        <taxon>Peronosporaceae</taxon>
        <taxon>Phytophthora</taxon>
    </lineage>
</organism>